<sequence length="197" mass="20305">MPSSSGPRALRRTAASAASGGAAQGAAAAAQRALTSFAALALVALAACAAAQGQRWRRAGGGSGTADSPAIPAPCIEAGLNLQSLCSEELDMGMAAFGVDPAYAATMGRGSGSTIDSAQLKKFLDEAPPPTARCCEAVEAFNNKYCSCSPAVLDLVKSFTNDDINQYRMISKYFQNSCKKVGKSYTLYLDDTCPKAK</sequence>
<dbReference type="Proteomes" id="UP000075714">
    <property type="component" value="Unassembled WGS sequence"/>
</dbReference>
<accession>A0A150GWL6</accession>
<dbReference type="AlphaFoldDB" id="A0A150GWL6"/>
<dbReference type="OrthoDB" id="542813at2759"/>
<reference evidence="2" key="1">
    <citation type="journal article" date="2016" name="Nat. Commun.">
        <title>The Gonium pectorale genome demonstrates co-option of cell cycle regulation during the evolution of multicellularity.</title>
        <authorList>
            <person name="Hanschen E.R."/>
            <person name="Marriage T.N."/>
            <person name="Ferris P.J."/>
            <person name="Hamaji T."/>
            <person name="Toyoda A."/>
            <person name="Fujiyama A."/>
            <person name="Neme R."/>
            <person name="Noguchi H."/>
            <person name="Minakuchi Y."/>
            <person name="Suzuki M."/>
            <person name="Kawai-Toyooka H."/>
            <person name="Smith D.R."/>
            <person name="Sparks H."/>
            <person name="Anderson J."/>
            <person name="Bakaric R."/>
            <person name="Luria V."/>
            <person name="Karger A."/>
            <person name="Kirschner M.W."/>
            <person name="Durand P.M."/>
            <person name="Michod R.E."/>
            <person name="Nozaki H."/>
            <person name="Olson B.J."/>
        </authorList>
    </citation>
    <scope>NUCLEOTIDE SEQUENCE [LARGE SCALE GENOMIC DNA]</scope>
    <source>
        <strain evidence="2">NIES-2863</strain>
    </source>
</reference>
<gene>
    <name evidence="1" type="ORF">GPECTOR_5g205</name>
</gene>
<comment type="caution">
    <text evidence="1">The sequence shown here is derived from an EMBL/GenBank/DDBJ whole genome shotgun (WGS) entry which is preliminary data.</text>
</comment>
<name>A0A150GWL6_GONPE</name>
<dbReference type="EMBL" id="LSYV01000006">
    <property type="protein sequence ID" value="KXZ54102.1"/>
    <property type="molecule type" value="Genomic_DNA"/>
</dbReference>
<protein>
    <submittedName>
        <fullName evidence="1">Uncharacterized protein</fullName>
    </submittedName>
</protein>
<organism evidence="1 2">
    <name type="scientific">Gonium pectorale</name>
    <name type="common">Green alga</name>
    <dbReference type="NCBI Taxonomy" id="33097"/>
    <lineage>
        <taxon>Eukaryota</taxon>
        <taxon>Viridiplantae</taxon>
        <taxon>Chlorophyta</taxon>
        <taxon>core chlorophytes</taxon>
        <taxon>Chlorophyceae</taxon>
        <taxon>CS clade</taxon>
        <taxon>Chlamydomonadales</taxon>
        <taxon>Volvocaceae</taxon>
        <taxon>Gonium</taxon>
    </lineage>
</organism>
<evidence type="ECO:0000313" key="1">
    <source>
        <dbReference type="EMBL" id="KXZ54102.1"/>
    </source>
</evidence>
<keyword evidence="2" id="KW-1185">Reference proteome</keyword>
<evidence type="ECO:0000313" key="2">
    <source>
        <dbReference type="Proteomes" id="UP000075714"/>
    </source>
</evidence>
<proteinExistence type="predicted"/>